<dbReference type="EMBL" id="UOGK01000636">
    <property type="protein sequence ID" value="VAX42058.1"/>
    <property type="molecule type" value="Genomic_DNA"/>
</dbReference>
<gene>
    <name evidence="1" type="ORF">MNBD_PLANCTO03-1263</name>
</gene>
<evidence type="ECO:0000313" key="1">
    <source>
        <dbReference type="EMBL" id="VAX42058.1"/>
    </source>
</evidence>
<feature type="non-terminal residue" evidence="1">
    <location>
        <position position="161"/>
    </location>
</feature>
<dbReference type="AlphaFoldDB" id="A0A3B1DZZ7"/>
<accession>A0A3B1DZZ7</accession>
<protein>
    <submittedName>
        <fullName evidence="1">Uncharacterized protein</fullName>
    </submittedName>
</protein>
<proteinExistence type="predicted"/>
<sequence length="161" mass="16573">MGRGIVHVIDPMPAGWLAGGGSLLGHGAAADVAVLACAEAIRICPNDAHLVIVLGTRAAADHAERLGLRVHAVVPPLLGHAGLACRELRRVVIDLGGADVLQPWSERARTACRLAATGNGPVAEVPSETWPSIAHTIGAERDAVRNALGVHDNIPMVALLA</sequence>
<name>A0A3B1DZZ7_9ZZZZ</name>
<organism evidence="1">
    <name type="scientific">hydrothermal vent metagenome</name>
    <dbReference type="NCBI Taxonomy" id="652676"/>
    <lineage>
        <taxon>unclassified sequences</taxon>
        <taxon>metagenomes</taxon>
        <taxon>ecological metagenomes</taxon>
    </lineage>
</organism>
<reference evidence="1" key="1">
    <citation type="submission" date="2018-06" db="EMBL/GenBank/DDBJ databases">
        <authorList>
            <person name="Zhirakovskaya E."/>
        </authorList>
    </citation>
    <scope>NUCLEOTIDE SEQUENCE</scope>
</reference>